<evidence type="ECO:0000313" key="2">
    <source>
        <dbReference type="Proteomes" id="UP000276215"/>
    </source>
</evidence>
<reference evidence="1 2" key="1">
    <citation type="journal article" date="2018" name="Nat. Ecol. Evol.">
        <title>Pezizomycetes genomes reveal the molecular basis of ectomycorrhizal truffle lifestyle.</title>
        <authorList>
            <person name="Murat C."/>
            <person name="Payen T."/>
            <person name="Noel B."/>
            <person name="Kuo A."/>
            <person name="Morin E."/>
            <person name="Chen J."/>
            <person name="Kohler A."/>
            <person name="Krizsan K."/>
            <person name="Balestrini R."/>
            <person name="Da Silva C."/>
            <person name="Montanini B."/>
            <person name="Hainaut M."/>
            <person name="Levati E."/>
            <person name="Barry K.W."/>
            <person name="Belfiori B."/>
            <person name="Cichocki N."/>
            <person name="Clum A."/>
            <person name="Dockter R.B."/>
            <person name="Fauchery L."/>
            <person name="Guy J."/>
            <person name="Iotti M."/>
            <person name="Le Tacon F."/>
            <person name="Lindquist E.A."/>
            <person name="Lipzen A."/>
            <person name="Malagnac F."/>
            <person name="Mello A."/>
            <person name="Molinier V."/>
            <person name="Miyauchi S."/>
            <person name="Poulain J."/>
            <person name="Riccioni C."/>
            <person name="Rubini A."/>
            <person name="Sitrit Y."/>
            <person name="Splivallo R."/>
            <person name="Traeger S."/>
            <person name="Wang M."/>
            <person name="Zifcakova L."/>
            <person name="Wipf D."/>
            <person name="Zambonelli A."/>
            <person name="Paolocci F."/>
            <person name="Nowrousian M."/>
            <person name="Ottonello S."/>
            <person name="Baldrian P."/>
            <person name="Spatafora J.W."/>
            <person name="Henrissat B."/>
            <person name="Nagy L.G."/>
            <person name="Aury J.M."/>
            <person name="Wincker P."/>
            <person name="Grigoriev I.V."/>
            <person name="Bonfante P."/>
            <person name="Martin F.M."/>
        </authorList>
    </citation>
    <scope>NUCLEOTIDE SEQUENCE [LARGE SCALE GENOMIC DNA]</scope>
    <source>
        <strain evidence="1 2">120613-1</strain>
    </source>
</reference>
<name>A0A3N4J1A0_9PEZI</name>
<protein>
    <submittedName>
        <fullName evidence="1">Uncharacterized protein</fullName>
    </submittedName>
</protein>
<organism evidence="1 2">
    <name type="scientific">Choiromyces venosus 120613-1</name>
    <dbReference type="NCBI Taxonomy" id="1336337"/>
    <lineage>
        <taxon>Eukaryota</taxon>
        <taxon>Fungi</taxon>
        <taxon>Dikarya</taxon>
        <taxon>Ascomycota</taxon>
        <taxon>Pezizomycotina</taxon>
        <taxon>Pezizomycetes</taxon>
        <taxon>Pezizales</taxon>
        <taxon>Tuberaceae</taxon>
        <taxon>Choiromyces</taxon>
    </lineage>
</organism>
<keyword evidence="2" id="KW-1185">Reference proteome</keyword>
<dbReference type="EMBL" id="ML120482">
    <property type="protein sequence ID" value="RPA92049.1"/>
    <property type="molecule type" value="Genomic_DNA"/>
</dbReference>
<dbReference type="AlphaFoldDB" id="A0A3N4J1A0"/>
<accession>A0A3N4J1A0</accession>
<dbReference type="Proteomes" id="UP000276215">
    <property type="component" value="Unassembled WGS sequence"/>
</dbReference>
<evidence type="ECO:0000313" key="1">
    <source>
        <dbReference type="EMBL" id="RPA92049.1"/>
    </source>
</evidence>
<gene>
    <name evidence="1" type="ORF">L873DRAFT_1818398</name>
</gene>
<proteinExistence type="predicted"/>
<sequence>MKQPVFDARHSSTFSSMSLARSTAVENRSLFSSGVSATCWVKPELEGVKRDVRG</sequence>